<feature type="region of interest" description="Disordered" evidence="1">
    <location>
        <begin position="1"/>
        <end position="41"/>
    </location>
</feature>
<dbReference type="Gene3D" id="2.40.100.10">
    <property type="entry name" value="Cyclophilin-like"/>
    <property type="match status" value="1"/>
</dbReference>
<sequence length="144" mass="16045">MSKKTVRKRPQTAIKREKVSPFSSEKSGPLNEMTDYGEIRRPNHYMCSSEGVKLKDRTAPKEKSRIVHDRKGLISMDPTNSLNEFIITLGPAPMLNDSYLVFGEIISGIKIFESINLHGVRGMTDADGGGEPVDSIRIYSCSEI</sequence>
<dbReference type="Proteomes" id="UP000663862">
    <property type="component" value="Unassembled WGS sequence"/>
</dbReference>
<name>A0A821GIK5_9BILA</name>
<feature type="domain" description="PPIase cyclophilin-type" evidence="2">
    <location>
        <begin position="33"/>
        <end position="143"/>
    </location>
</feature>
<feature type="compositionally biased region" description="Basic residues" evidence="1">
    <location>
        <begin position="1"/>
        <end position="10"/>
    </location>
</feature>
<dbReference type="EMBL" id="CAJOBQ010006097">
    <property type="protein sequence ID" value="CAF4666882.1"/>
    <property type="molecule type" value="Genomic_DNA"/>
</dbReference>
<dbReference type="InterPro" id="IPR029000">
    <property type="entry name" value="Cyclophilin-like_dom_sf"/>
</dbReference>
<dbReference type="InterPro" id="IPR002130">
    <property type="entry name" value="Cyclophilin-type_PPIase_dom"/>
</dbReference>
<gene>
    <name evidence="3" type="ORF">TSG867_LOCUS31650</name>
</gene>
<protein>
    <recommendedName>
        <fullName evidence="2">PPIase cyclophilin-type domain-containing protein</fullName>
    </recommendedName>
</protein>
<accession>A0A821GIK5</accession>
<organism evidence="3 4">
    <name type="scientific">Rotaria socialis</name>
    <dbReference type="NCBI Taxonomy" id="392032"/>
    <lineage>
        <taxon>Eukaryota</taxon>
        <taxon>Metazoa</taxon>
        <taxon>Spiralia</taxon>
        <taxon>Gnathifera</taxon>
        <taxon>Rotifera</taxon>
        <taxon>Eurotatoria</taxon>
        <taxon>Bdelloidea</taxon>
        <taxon>Philodinida</taxon>
        <taxon>Philodinidae</taxon>
        <taxon>Rotaria</taxon>
    </lineage>
</organism>
<dbReference type="SUPFAM" id="SSF50891">
    <property type="entry name" value="Cyclophilin-like"/>
    <property type="match status" value="1"/>
</dbReference>
<evidence type="ECO:0000259" key="2">
    <source>
        <dbReference type="PROSITE" id="PS50072"/>
    </source>
</evidence>
<reference evidence="3" key="1">
    <citation type="submission" date="2021-02" db="EMBL/GenBank/DDBJ databases">
        <authorList>
            <person name="Nowell W R."/>
        </authorList>
    </citation>
    <scope>NUCLEOTIDE SEQUENCE</scope>
</reference>
<comment type="caution">
    <text evidence="3">The sequence shown here is derived from an EMBL/GenBank/DDBJ whole genome shotgun (WGS) entry which is preliminary data.</text>
</comment>
<evidence type="ECO:0000313" key="4">
    <source>
        <dbReference type="Proteomes" id="UP000663862"/>
    </source>
</evidence>
<dbReference type="Pfam" id="PF00160">
    <property type="entry name" value="Pro_isomerase"/>
    <property type="match status" value="1"/>
</dbReference>
<evidence type="ECO:0000256" key="1">
    <source>
        <dbReference type="SAM" id="MobiDB-lite"/>
    </source>
</evidence>
<dbReference type="AlphaFoldDB" id="A0A821GIK5"/>
<dbReference type="GO" id="GO:0003755">
    <property type="term" value="F:peptidyl-prolyl cis-trans isomerase activity"/>
    <property type="evidence" value="ECO:0007669"/>
    <property type="project" value="InterPro"/>
</dbReference>
<proteinExistence type="predicted"/>
<evidence type="ECO:0000313" key="3">
    <source>
        <dbReference type="EMBL" id="CAF4666882.1"/>
    </source>
</evidence>
<dbReference type="PROSITE" id="PS50072">
    <property type="entry name" value="CSA_PPIASE_2"/>
    <property type="match status" value="1"/>
</dbReference>